<dbReference type="OrthoDB" id="3201040at2759"/>
<keyword evidence="2" id="KW-0378">Hydrolase</keyword>
<keyword evidence="3" id="KW-0347">Helicase</keyword>
<name>A0A0C9TXR3_SPHS4</name>
<gene>
    <name evidence="5" type="ORF">M422DRAFT_62122</name>
</gene>
<accession>A0A0C9TXR3</accession>
<protein>
    <submittedName>
        <fullName evidence="5">Uncharacterized protein</fullName>
    </submittedName>
</protein>
<dbReference type="PANTHER" id="PTHR47961">
    <property type="entry name" value="DNA POLYMERASE THETA, PUTATIVE (AFU_ORTHOLOGUE AFUA_1G05260)-RELATED"/>
    <property type="match status" value="1"/>
</dbReference>
<keyword evidence="4" id="KW-0067">ATP-binding</keyword>
<evidence type="ECO:0000256" key="2">
    <source>
        <dbReference type="ARBA" id="ARBA00022801"/>
    </source>
</evidence>
<dbReference type="EMBL" id="KN837363">
    <property type="protein sequence ID" value="KIJ26599.1"/>
    <property type="molecule type" value="Genomic_DNA"/>
</dbReference>
<evidence type="ECO:0000256" key="4">
    <source>
        <dbReference type="ARBA" id="ARBA00022840"/>
    </source>
</evidence>
<organism evidence="5 6">
    <name type="scientific">Sphaerobolus stellatus (strain SS14)</name>
    <dbReference type="NCBI Taxonomy" id="990650"/>
    <lineage>
        <taxon>Eukaryota</taxon>
        <taxon>Fungi</taxon>
        <taxon>Dikarya</taxon>
        <taxon>Basidiomycota</taxon>
        <taxon>Agaricomycotina</taxon>
        <taxon>Agaricomycetes</taxon>
        <taxon>Phallomycetidae</taxon>
        <taxon>Geastrales</taxon>
        <taxon>Sphaerobolaceae</taxon>
        <taxon>Sphaerobolus</taxon>
    </lineage>
</organism>
<dbReference type="GO" id="GO:0004386">
    <property type="term" value="F:helicase activity"/>
    <property type="evidence" value="ECO:0007669"/>
    <property type="project" value="UniProtKB-KW"/>
</dbReference>
<evidence type="ECO:0000256" key="3">
    <source>
        <dbReference type="ARBA" id="ARBA00022806"/>
    </source>
</evidence>
<dbReference type="Proteomes" id="UP000054279">
    <property type="component" value="Unassembled WGS sequence"/>
</dbReference>
<evidence type="ECO:0000313" key="6">
    <source>
        <dbReference type="Proteomes" id="UP000054279"/>
    </source>
</evidence>
<dbReference type="InterPro" id="IPR027417">
    <property type="entry name" value="P-loop_NTPase"/>
</dbReference>
<dbReference type="GO" id="GO:0005524">
    <property type="term" value="F:ATP binding"/>
    <property type="evidence" value="ECO:0007669"/>
    <property type="project" value="UniProtKB-KW"/>
</dbReference>
<keyword evidence="1" id="KW-0547">Nucleotide-binding</keyword>
<keyword evidence="6" id="KW-1185">Reference proteome</keyword>
<dbReference type="AlphaFoldDB" id="A0A0C9TXR3"/>
<evidence type="ECO:0000313" key="5">
    <source>
        <dbReference type="EMBL" id="KIJ26599.1"/>
    </source>
</evidence>
<dbReference type="HOGENOM" id="CLU_1897536_0_0_1"/>
<evidence type="ECO:0000256" key="1">
    <source>
        <dbReference type="ARBA" id="ARBA00022741"/>
    </source>
</evidence>
<dbReference type="Gene3D" id="3.40.50.300">
    <property type="entry name" value="P-loop containing nucleotide triphosphate hydrolases"/>
    <property type="match status" value="2"/>
</dbReference>
<proteinExistence type="predicted"/>
<dbReference type="InterPro" id="IPR050474">
    <property type="entry name" value="Hel308_SKI2-like"/>
</dbReference>
<dbReference type="GO" id="GO:0016787">
    <property type="term" value="F:hydrolase activity"/>
    <property type="evidence" value="ECO:0007669"/>
    <property type="project" value="UniProtKB-KW"/>
</dbReference>
<sequence length="134" mass="15054">MPTGKGELASLLIINKIHLLNEDRGAVIETIVAGILCQVESTQSLIHVVGLSDTLPNYIDVADFLGKPNSPQLRQNLDHITFDKVLELIREAHQVMTVQLAQTLWEMAMMEGALDNFSTQEHPQFIQLGWHRNE</sequence>
<reference evidence="5 6" key="1">
    <citation type="submission" date="2014-06" db="EMBL/GenBank/DDBJ databases">
        <title>Evolutionary Origins and Diversification of the Mycorrhizal Mutualists.</title>
        <authorList>
            <consortium name="DOE Joint Genome Institute"/>
            <consortium name="Mycorrhizal Genomics Consortium"/>
            <person name="Kohler A."/>
            <person name="Kuo A."/>
            <person name="Nagy L.G."/>
            <person name="Floudas D."/>
            <person name="Copeland A."/>
            <person name="Barry K.W."/>
            <person name="Cichocki N."/>
            <person name="Veneault-Fourrey C."/>
            <person name="LaButti K."/>
            <person name="Lindquist E.A."/>
            <person name="Lipzen A."/>
            <person name="Lundell T."/>
            <person name="Morin E."/>
            <person name="Murat C."/>
            <person name="Riley R."/>
            <person name="Ohm R."/>
            <person name="Sun H."/>
            <person name="Tunlid A."/>
            <person name="Henrissat B."/>
            <person name="Grigoriev I.V."/>
            <person name="Hibbett D.S."/>
            <person name="Martin F."/>
        </authorList>
    </citation>
    <scope>NUCLEOTIDE SEQUENCE [LARGE SCALE GENOMIC DNA]</scope>
    <source>
        <strain evidence="5 6">SS14</strain>
    </source>
</reference>
<dbReference type="PANTHER" id="PTHR47961:SF13">
    <property type="entry name" value="ACTIVATING SIGNAL COINTEGRATOR 1 COMPLEX SUBUNIT 3"/>
    <property type="match status" value="1"/>
</dbReference>